<dbReference type="RefSeq" id="WP_188088146.1">
    <property type="nucleotide sequence ID" value="NZ_JACVFC010000001.1"/>
</dbReference>
<reference evidence="1 2" key="1">
    <citation type="submission" date="2020-09" db="EMBL/GenBank/DDBJ databases">
        <title>Genome sequences of type strains of Chitinophaga qingshengii and Chitinophaga varians.</title>
        <authorList>
            <person name="Kittiwongwattana C."/>
        </authorList>
    </citation>
    <scope>NUCLEOTIDE SEQUENCE [LARGE SCALE GENOMIC DNA]</scope>
    <source>
        <strain evidence="1 2">JCM 30026</strain>
    </source>
</reference>
<dbReference type="InterPro" id="IPR012292">
    <property type="entry name" value="Globin/Proto"/>
</dbReference>
<dbReference type="EMBL" id="JACVFC010000001">
    <property type="protein sequence ID" value="MBC9931111.1"/>
    <property type="molecule type" value="Genomic_DNA"/>
</dbReference>
<evidence type="ECO:0000313" key="2">
    <source>
        <dbReference type="Proteomes" id="UP000659124"/>
    </source>
</evidence>
<proteinExistence type="predicted"/>
<accession>A0ABR7TKV0</accession>
<sequence length="63" mass="7498">MRDRKKNKKIPLQPVHFDRRISLFEATVNELFTGEKAELAVSRARSIRDIMQYKMQQINQPKP</sequence>
<dbReference type="Gene3D" id="1.10.490.10">
    <property type="entry name" value="Globins"/>
    <property type="match status" value="1"/>
</dbReference>
<dbReference type="Proteomes" id="UP000659124">
    <property type="component" value="Unassembled WGS sequence"/>
</dbReference>
<comment type="caution">
    <text evidence="1">The sequence shown here is derived from an EMBL/GenBank/DDBJ whole genome shotgun (WGS) entry which is preliminary data.</text>
</comment>
<name>A0ABR7TKV0_9BACT</name>
<keyword evidence="2" id="KW-1185">Reference proteome</keyword>
<evidence type="ECO:0000313" key="1">
    <source>
        <dbReference type="EMBL" id="MBC9931111.1"/>
    </source>
</evidence>
<protein>
    <submittedName>
        <fullName evidence="1">Uncharacterized protein</fullName>
    </submittedName>
</protein>
<organism evidence="1 2">
    <name type="scientific">Chitinophaga qingshengii</name>
    <dbReference type="NCBI Taxonomy" id="1569794"/>
    <lineage>
        <taxon>Bacteria</taxon>
        <taxon>Pseudomonadati</taxon>
        <taxon>Bacteroidota</taxon>
        <taxon>Chitinophagia</taxon>
        <taxon>Chitinophagales</taxon>
        <taxon>Chitinophagaceae</taxon>
        <taxon>Chitinophaga</taxon>
    </lineage>
</organism>
<gene>
    <name evidence="1" type="ORF">ICL07_12045</name>
</gene>